<dbReference type="InterPro" id="IPR001220">
    <property type="entry name" value="Legume_lectin_dom"/>
</dbReference>
<dbReference type="InterPro" id="IPR008271">
    <property type="entry name" value="Ser/Thr_kinase_AS"/>
</dbReference>
<gene>
    <name evidence="22" type="ORF">CCACVL1_06821</name>
</gene>
<evidence type="ECO:0000256" key="2">
    <source>
        <dbReference type="ARBA" id="ARBA00008536"/>
    </source>
</evidence>
<keyword evidence="5" id="KW-1003">Cell membrane</keyword>
<dbReference type="FunFam" id="1.10.510.10:FF:000342">
    <property type="entry name" value="L-type lectin-domain containing receptor kinase VIII.1"/>
    <property type="match status" value="1"/>
</dbReference>
<dbReference type="Gene3D" id="1.10.510.10">
    <property type="entry name" value="Transferase(Phosphotransferase) domain 1"/>
    <property type="match status" value="1"/>
</dbReference>
<evidence type="ECO:0000256" key="9">
    <source>
        <dbReference type="ARBA" id="ARBA00022729"/>
    </source>
</evidence>
<dbReference type="STRING" id="210143.A0A1R3JCQ2"/>
<dbReference type="PANTHER" id="PTHR27007">
    <property type="match status" value="1"/>
</dbReference>
<dbReference type="EMBL" id="AWWV01008177">
    <property type="protein sequence ID" value="OMO92566.1"/>
    <property type="molecule type" value="Genomic_DNA"/>
</dbReference>
<dbReference type="PROSITE" id="PS50011">
    <property type="entry name" value="PROTEIN_KINASE_DOM"/>
    <property type="match status" value="1"/>
</dbReference>
<keyword evidence="23" id="KW-1185">Reference proteome</keyword>
<comment type="similarity">
    <text evidence="2">In the N-terminal section; belongs to the leguminous lectin family.</text>
</comment>
<dbReference type="Gramene" id="OMO92566">
    <property type="protein sequence ID" value="OMO92566"/>
    <property type="gene ID" value="CCACVL1_06821"/>
</dbReference>
<evidence type="ECO:0000256" key="13">
    <source>
        <dbReference type="ARBA" id="ARBA00022840"/>
    </source>
</evidence>
<evidence type="ECO:0000256" key="15">
    <source>
        <dbReference type="ARBA" id="ARBA00023136"/>
    </source>
</evidence>
<keyword evidence="6" id="KW-0723">Serine/threonine-protein kinase</keyword>
<evidence type="ECO:0000256" key="5">
    <source>
        <dbReference type="ARBA" id="ARBA00022475"/>
    </source>
</evidence>
<feature type="transmembrane region" description="Helical" evidence="19">
    <location>
        <begin position="318"/>
        <end position="344"/>
    </location>
</feature>
<dbReference type="PROSITE" id="PS00108">
    <property type="entry name" value="PROTEIN_KINASE_ST"/>
    <property type="match status" value="1"/>
</dbReference>
<dbReference type="GO" id="GO:0005524">
    <property type="term" value="F:ATP binding"/>
    <property type="evidence" value="ECO:0007669"/>
    <property type="project" value="UniProtKB-UniRule"/>
</dbReference>
<keyword evidence="7" id="KW-0808">Transferase</keyword>
<dbReference type="GO" id="GO:0042742">
    <property type="term" value="P:defense response to bacterium"/>
    <property type="evidence" value="ECO:0007669"/>
    <property type="project" value="EnsemblPlants"/>
</dbReference>
<evidence type="ECO:0000256" key="10">
    <source>
        <dbReference type="ARBA" id="ARBA00022734"/>
    </source>
</evidence>
<keyword evidence="16" id="KW-0675">Receptor</keyword>
<evidence type="ECO:0000256" key="7">
    <source>
        <dbReference type="ARBA" id="ARBA00022679"/>
    </source>
</evidence>
<dbReference type="GO" id="GO:0030246">
    <property type="term" value="F:carbohydrate binding"/>
    <property type="evidence" value="ECO:0007669"/>
    <property type="project" value="UniProtKB-KW"/>
</dbReference>
<dbReference type="Proteomes" id="UP000188268">
    <property type="component" value="Unassembled WGS sequence"/>
</dbReference>
<keyword evidence="14 19" id="KW-1133">Transmembrane helix</keyword>
<keyword evidence="12" id="KW-0418">Kinase</keyword>
<dbReference type="Pfam" id="PF00139">
    <property type="entry name" value="Lectin_legB"/>
    <property type="match status" value="1"/>
</dbReference>
<dbReference type="InterPro" id="IPR019825">
    <property type="entry name" value="Lectin_legB_Mn/Ca_BS"/>
</dbReference>
<keyword evidence="9 20" id="KW-0732">Signal</keyword>
<keyword evidence="15 19" id="KW-0472">Membrane</keyword>
<dbReference type="Gene3D" id="3.30.200.20">
    <property type="entry name" value="Phosphorylase Kinase, domain 1"/>
    <property type="match status" value="1"/>
</dbReference>
<evidence type="ECO:0000256" key="6">
    <source>
        <dbReference type="ARBA" id="ARBA00022527"/>
    </source>
</evidence>
<dbReference type="SMART" id="SM00220">
    <property type="entry name" value="S_TKc"/>
    <property type="match status" value="1"/>
</dbReference>
<evidence type="ECO:0000256" key="4">
    <source>
        <dbReference type="ARBA" id="ARBA00012513"/>
    </source>
</evidence>
<keyword evidence="11 18" id="KW-0547">Nucleotide-binding</keyword>
<protein>
    <recommendedName>
        <fullName evidence="4">non-specific serine/threonine protein kinase</fullName>
        <ecNumber evidence="4">2.7.11.1</ecNumber>
    </recommendedName>
</protein>
<evidence type="ECO:0000256" key="8">
    <source>
        <dbReference type="ARBA" id="ARBA00022692"/>
    </source>
</evidence>
<dbReference type="InterPro" id="IPR017441">
    <property type="entry name" value="Protein_kinase_ATP_BS"/>
</dbReference>
<name>A0A1R3JCQ2_COCAP</name>
<dbReference type="SUPFAM" id="SSF56112">
    <property type="entry name" value="Protein kinase-like (PK-like)"/>
    <property type="match status" value="1"/>
</dbReference>
<keyword evidence="17" id="KW-0325">Glycoprotein</keyword>
<dbReference type="InterPro" id="IPR013320">
    <property type="entry name" value="ConA-like_dom_sf"/>
</dbReference>
<evidence type="ECO:0000259" key="21">
    <source>
        <dbReference type="PROSITE" id="PS50011"/>
    </source>
</evidence>
<dbReference type="OrthoDB" id="1856421at2759"/>
<dbReference type="Gene3D" id="2.60.120.200">
    <property type="match status" value="1"/>
</dbReference>
<organism evidence="22 23">
    <name type="scientific">Corchorus capsularis</name>
    <name type="common">Jute</name>
    <dbReference type="NCBI Taxonomy" id="210143"/>
    <lineage>
        <taxon>Eukaryota</taxon>
        <taxon>Viridiplantae</taxon>
        <taxon>Streptophyta</taxon>
        <taxon>Embryophyta</taxon>
        <taxon>Tracheophyta</taxon>
        <taxon>Spermatophyta</taxon>
        <taxon>Magnoliopsida</taxon>
        <taxon>eudicotyledons</taxon>
        <taxon>Gunneridae</taxon>
        <taxon>Pentapetalae</taxon>
        <taxon>rosids</taxon>
        <taxon>malvids</taxon>
        <taxon>Malvales</taxon>
        <taxon>Malvaceae</taxon>
        <taxon>Grewioideae</taxon>
        <taxon>Apeibeae</taxon>
        <taxon>Corchorus</taxon>
    </lineage>
</organism>
<accession>A0A1R3JCQ2</accession>
<dbReference type="PROSITE" id="PS00307">
    <property type="entry name" value="LECTIN_LEGUME_BETA"/>
    <property type="match status" value="1"/>
</dbReference>
<dbReference type="EC" id="2.7.11.1" evidence="4"/>
<dbReference type="GO" id="GO:0002229">
    <property type="term" value="P:defense response to oomycetes"/>
    <property type="evidence" value="ECO:0007669"/>
    <property type="project" value="EnsemblPlants"/>
</dbReference>
<reference evidence="22 23" key="1">
    <citation type="submission" date="2013-09" db="EMBL/GenBank/DDBJ databases">
        <title>Corchorus capsularis genome sequencing.</title>
        <authorList>
            <person name="Alam M."/>
            <person name="Haque M.S."/>
            <person name="Islam M.S."/>
            <person name="Emdad E.M."/>
            <person name="Islam M.M."/>
            <person name="Ahmed B."/>
            <person name="Halim A."/>
            <person name="Hossen Q.M.M."/>
            <person name="Hossain M.Z."/>
            <person name="Ahmed R."/>
            <person name="Khan M.M."/>
            <person name="Islam R."/>
            <person name="Rashid M.M."/>
            <person name="Khan S.A."/>
            <person name="Rahman M.S."/>
            <person name="Alam M."/>
        </authorList>
    </citation>
    <scope>NUCLEOTIDE SEQUENCE [LARGE SCALE GENOMIC DNA]</scope>
    <source>
        <strain evidence="23">cv. CVL-1</strain>
        <tissue evidence="22">Whole seedling</tissue>
    </source>
</reference>
<evidence type="ECO:0000313" key="23">
    <source>
        <dbReference type="Proteomes" id="UP000188268"/>
    </source>
</evidence>
<dbReference type="GO" id="GO:0004674">
    <property type="term" value="F:protein serine/threonine kinase activity"/>
    <property type="evidence" value="ECO:0007669"/>
    <property type="project" value="UniProtKB-KW"/>
</dbReference>
<sequence length="710" mass="79074">MQLSCQFIFWVVLFSLFPSLYSLPLPLPLPLLPTNNISLYGNALFRNNGISLTQETTCLPSSSLADIGRAFYVFPIRFLDLKTGAASSFSSHFSFSIIPNPLCPFGDGIVFLITSNADSFSFSNGYMGLPNPNPQGQDSFLAVEFDTSFNPSLGDINGNHIALDVNSVVSLASIDVLSKGFDLKSGRRIRVWIEYRDSAKLIQIWVSYSQTKPPSPILVAQIDLSKDFQEYMHVGFSASNGPGSAMHMVDQWRFKTFTAYQPSMNPMDAIEQGYCFMCSPDSDPDPEDLFNSIPEDQTHNHKTSHKSKLKLKLKLGTMGVALVCLIISVAIVTAILAVVCYFMIMRKKRRVGRRRKRSQTGLLQMNNVPTRLSLAEIKSATLGFHRNRIVGEGASAVVYKGSLPSGEAVAVKRFDQSNQKEFVRNPFTTEFATMVGCLKHKHLVQLQGWCCEGSELVLVYEYLPNGSLDRLLHRNSESAIFLSWSLRLNIVLGVASALAYLHEECARQIIHRDVKTCNIMLDDEFNAKLGDFGLAEVYEHNCASREATIPAGTIGYLAPEYVYCGVPTVKTDVYSFGVVVLELATGKRPVAEDGTVLVDWVWDLWVQNKLIEAADPRLSGRYNVLEMERLLIVGLSCVHPNHEKRPMVKEAARMIRGEAPLPLLPPMRPTVMIRSNVFADSQDIFNFDGDRTPTADDSGWFSPRSHFSRA</sequence>
<evidence type="ECO:0000256" key="14">
    <source>
        <dbReference type="ARBA" id="ARBA00022989"/>
    </source>
</evidence>
<keyword evidence="10" id="KW-0430">Lectin</keyword>
<evidence type="ECO:0000256" key="12">
    <source>
        <dbReference type="ARBA" id="ARBA00022777"/>
    </source>
</evidence>
<dbReference type="Pfam" id="PF00069">
    <property type="entry name" value="Pkinase"/>
    <property type="match status" value="1"/>
</dbReference>
<proteinExistence type="inferred from homology"/>
<evidence type="ECO:0000256" key="17">
    <source>
        <dbReference type="ARBA" id="ARBA00023180"/>
    </source>
</evidence>
<dbReference type="AlphaFoldDB" id="A0A1R3JCQ2"/>
<comment type="subcellular location">
    <subcellularLocation>
        <location evidence="1">Cell membrane</location>
        <topology evidence="1">Single-pass type I membrane protein</topology>
    </subcellularLocation>
</comment>
<evidence type="ECO:0000256" key="19">
    <source>
        <dbReference type="SAM" id="Phobius"/>
    </source>
</evidence>
<dbReference type="CDD" id="cd14066">
    <property type="entry name" value="STKc_IRAK"/>
    <property type="match status" value="1"/>
</dbReference>
<dbReference type="PROSITE" id="PS00107">
    <property type="entry name" value="PROTEIN_KINASE_ATP"/>
    <property type="match status" value="1"/>
</dbReference>
<evidence type="ECO:0000256" key="16">
    <source>
        <dbReference type="ARBA" id="ARBA00023170"/>
    </source>
</evidence>
<dbReference type="CDD" id="cd06899">
    <property type="entry name" value="lectin_legume_LecRK_Arcelin_ConA"/>
    <property type="match status" value="1"/>
</dbReference>
<dbReference type="OMA" id="ATMVGCL"/>
<feature type="transmembrane region" description="Helical" evidence="19">
    <location>
        <begin position="479"/>
        <end position="501"/>
    </location>
</feature>
<comment type="caution">
    <text evidence="22">The sequence shown here is derived from an EMBL/GenBank/DDBJ whole genome shotgun (WGS) entry which is preliminary data.</text>
</comment>
<feature type="chain" id="PRO_5011961009" description="non-specific serine/threonine protein kinase" evidence="20">
    <location>
        <begin position="23"/>
        <end position="710"/>
    </location>
</feature>
<dbReference type="FunFam" id="3.30.200.20:FF:000810">
    <property type="entry name" value="L-type lectin-domain containing receptor kinase S.6"/>
    <property type="match status" value="1"/>
</dbReference>
<evidence type="ECO:0000313" key="22">
    <source>
        <dbReference type="EMBL" id="OMO92566.1"/>
    </source>
</evidence>
<comment type="similarity">
    <text evidence="3">In the C-terminal section; belongs to the protein kinase superfamily. Ser/Thr protein kinase family.</text>
</comment>
<evidence type="ECO:0000256" key="3">
    <source>
        <dbReference type="ARBA" id="ARBA00010217"/>
    </source>
</evidence>
<dbReference type="InterPro" id="IPR000719">
    <property type="entry name" value="Prot_kinase_dom"/>
</dbReference>
<dbReference type="SUPFAM" id="SSF49899">
    <property type="entry name" value="Concanavalin A-like lectins/glucanases"/>
    <property type="match status" value="1"/>
</dbReference>
<keyword evidence="8 19" id="KW-0812">Transmembrane</keyword>
<dbReference type="InterPro" id="IPR050528">
    <property type="entry name" value="L-type_Lectin-RKs"/>
</dbReference>
<evidence type="ECO:0000256" key="18">
    <source>
        <dbReference type="PROSITE-ProRule" id="PRU10141"/>
    </source>
</evidence>
<feature type="signal peptide" evidence="20">
    <location>
        <begin position="1"/>
        <end position="22"/>
    </location>
</feature>
<evidence type="ECO:0000256" key="1">
    <source>
        <dbReference type="ARBA" id="ARBA00004251"/>
    </source>
</evidence>
<dbReference type="InterPro" id="IPR011009">
    <property type="entry name" value="Kinase-like_dom_sf"/>
</dbReference>
<evidence type="ECO:0000256" key="11">
    <source>
        <dbReference type="ARBA" id="ARBA00022741"/>
    </source>
</evidence>
<dbReference type="GO" id="GO:0005886">
    <property type="term" value="C:plasma membrane"/>
    <property type="evidence" value="ECO:0007669"/>
    <property type="project" value="UniProtKB-SubCell"/>
</dbReference>
<feature type="binding site" evidence="18">
    <location>
        <position position="412"/>
    </location>
    <ligand>
        <name>ATP</name>
        <dbReference type="ChEBI" id="CHEBI:30616"/>
    </ligand>
</feature>
<evidence type="ECO:0000256" key="20">
    <source>
        <dbReference type="SAM" id="SignalP"/>
    </source>
</evidence>
<feature type="domain" description="Protein kinase" evidence="21">
    <location>
        <begin position="384"/>
        <end position="664"/>
    </location>
</feature>
<keyword evidence="13 18" id="KW-0067">ATP-binding</keyword>